<dbReference type="OrthoDB" id="117402at2"/>
<evidence type="ECO:0000256" key="1">
    <source>
        <dbReference type="ARBA" id="ARBA00005791"/>
    </source>
</evidence>
<comment type="similarity">
    <text evidence="1">Belongs to the thioredoxin family. DsbA subfamily.</text>
</comment>
<dbReference type="Gene3D" id="3.40.30.10">
    <property type="entry name" value="Glutaredoxin"/>
    <property type="match status" value="1"/>
</dbReference>
<dbReference type="EMBL" id="WRXO01000001">
    <property type="protein sequence ID" value="MVT40115.1"/>
    <property type="molecule type" value="Genomic_DNA"/>
</dbReference>
<accession>A0A6N8J4D8</accession>
<evidence type="ECO:0000313" key="4">
    <source>
        <dbReference type="Proteomes" id="UP000468388"/>
    </source>
</evidence>
<dbReference type="AlphaFoldDB" id="A0A6N8J4D8"/>
<dbReference type="RefSeq" id="WP_157298745.1">
    <property type="nucleotide sequence ID" value="NZ_BAAAZB010000005.1"/>
</dbReference>
<sequence length="186" mass="21070">MNARTVNNRDIPIILSKEMLIGDPKAPVTLVEFGDYESKSTLQAHQVVLDLLEKYPDKINFNFRHYPLLQIHQRAYKAAEAAIAAGQEGKFPEMHELLLKNRTNLGVISLTSYARQIGIKSKQFLDSLVGGRYGWQVHGDMAEGKRLGIKQIPAFFIRDKQLDGDISVENFSKHILSVTDKKKAHR</sequence>
<comment type="caution">
    <text evidence="3">The sequence shown here is derived from an EMBL/GenBank/DDBJ whole genome shotgun (WGS) entry which is preliminary data.</text>
</comment>
<protein>
    <submittedName>
        <fullName evidence="3">Thioredoxin domain-containing protein</fullName>
    </submittedName>
</protein>
<reference evidence="3 4" key="1">
    <citation type="submission" date="2019-12" db="EMBL/GenBank/DDBJ databases">
        <title>The draft genomic sequence of strain Chitinophaga oryziterrae JCM 16595.</title>
        <authorList>
            <person name="Zhang X."/>
        </authorList>
    </citation>
    <scope>NUCLEOTIDE SEQUENCE [LARGE SCALE GENOMIC DNA]</scope>
    <source>
        <strain evidence="3 4">JCM 16595</strain>
    </source>
</reference>
<keyword evidence="4" id="KW-1185">Reference proteome</keyword>
<dbReference type="Proteomes" id="UP000468388">
    <property type="component" value="Unassembled WGS sequence"/>
</dbReference>
<dbReference type="Pfam" id="PF13462">
    <property type="entry name" value="Thioredoxin_4"/>
    <property type="match status" value="1"/>
</dbReference>
<gene>
    <name evidence="3" type="ORF">GO495_05935</name>
</gene>
<feature type="domain" description="Thioredoxin-like fold" evidence="2">
    <location>
        <begin position="17"/>
        <end position="175"/>
    </location>
</feature>
<proteinExistence type="inferred from homology"/>
<dbReference type="InterPro" id="IPR036249">
    <property type="entry name" value="Thioredoxin-like_sf"/>
</dbReference>
<dbReference type="InterPro" id="IPR012336">
    <property type="entry name" value="Thioredoxin-like_fold"/>
</dbReference>
<dbReference type="PANTHER" id="PTHR13887:SF55">
    <property type="entry name" value="SLR0313 PROTEIN"/>
    <property type="match status" value="1"/>
</dbReference>
<dbReference type="PANTHER" id="PTHR13887">
    <property type="entry name" value="GLUTATHIONE S-TRANSFERASE KAPPA"/>
    <property type="match status" value="1"/>
</dbReference>
<dbReference type="SUPFAM" id="SSF52833">
    <property type="entry name" value="Thioredoxin-like"/>
    <property type="match status" value="1"/>
</dbReference>
<evidence type="ECO:0000313" key="3">
    <source>
        <dbReference type="EMBL" id="MVT40115.1"/>
    </source>
</evidence>
<evidence type="ECO:0000259" key="2">
    <source>
        <dbReference type="Pfam" id="PF13462"/>
    </source>
</evidence>
<name>A0A6N8J4D8_9BACT</name>
<organism evidence="3 4">
    <name type="scientific">Chitinophaga oryziterrae</name>
    <dbReference type="NCBI Taxonomy" id="1031224"/>
    <lineage>
        <taxon>Bacteria</taxon>
        <taxon>Pseudomonadati</taxon>
        <taxon>Bacteroidota</taxon>
        <taxon>Chitinophagia</taxon>
        <taxon>Chitinophagales</taxon>
        <taxon>Chitinophagaceae</taxon>
        <taxon>Chitinophaga</taxon>
    </lineage>
</organism>